<organism evidence="2 3">
    <name type="scientific">Mycoplasmopsis mucosicanis</name>
    <dbReference type="NCBI Taxonomy" id="458208"/>
    <lineage>
        <taxon>Bacteria</taxon>
        <taxon>Bacillati</taxon>
        <taxon>Mycoplasmatota</taxon>
        <taxon>Mycoplasmoidales</taxon>
        <taxon>Metamycoplasmataceae</taxon>
        <taxon>Mycoplasmopsis</taxon>
    </lineage>
</organism>
<gene>
    <name evidence="2" type="ORF">E1I18_00040</name>
</gene>
<dbReference type="OrthoDB" id="398253at2"/>
<evidence type="ECO:0000256" key="1">
    <source>
        <dbReference type="SAM" id="Phobius"/>
    </source>
</evidence>
<keyword evidence="1" id="KW-0472">Membrane</keyword>
<dbReference type="NCBIfam" id="NF045954">
    <property type="entry name" value="MAG1430_dom"/>
    <property type="match status" value="1"/>
</dbReference>
<protein>
    <submittedName>
        <fullName evidence="2">Uncharacterized protein</fullName>
    </submittedName>
</protein>
<dbReference type="RefSeq" id="WP_141483568.1">
    <property type="nucleotide sequence ID" value="NZ_SMDN01000001.1"/>
</dbReference>
<feature type="transmembrane region" description="Helical" evidence="1">
    <location>
        <begin position="7"/>
        <end position="28"/>
    </location>
</feature>
<comment type="caution">
    <text evidence="2">The sequence shown here is derived from an EMBL/GenBank/DDBJ whole genome shotgun (WGS) entry which is preliminary data.</text>
</comment>
<keyword evidence="1" id="KW-0812">Transmembrane</keyword>
<dbReference type="Proteomes" id="UP000320801">
    <property type="component" value="Unassembled WGS sequence"/>
</dbReference>
<evidence type="ECO:0000313" key="3">
    <source>
        <dbReference type="Proteomes" id="UP000320801"/>
    </source>
</evidence>
<dbReference type="AlphaFoldDB" id="A0A507SST7"/>
<dbReference type="EMBL" id="SMDN01000001">
    <property type="protein sequence ID" value="TQC54156.1"/>
    <property type="molecule type" value="Genomic_DNA"/>
</dbReference>
<reference evidence="2 3" key="1">
    <citation type="submission" date="2019-03" db="EMBL/GenBank/DDBJ databases">
        <title>Characterization of a novel Mycoplasma cynos real-time PCR assay.</title>
        <authorList>
            <person name="Tallmadge R.L."/>
            <person name="Mitchell P.K."/>
            <person name="Goodman L."/>
        </authorList>
    </citation>
    <scope>NUCLEOTIDE SEQUENCE [LARGE SCALE GENOMIC DNA]</scope>
    <source>
        <strain evidence="2 3">1642</strain>
    </source>
</reference>
<evidence type="ECO:0000313" key="2">
    <source>
        <dbReference type="EMBL" id="TQC54156.1"/>
    </source>
</evidence>
<sequence length="644" mass="74684">MKFNKKLSYLLVAGIASAAFITPLALLYKHAHKAPNALQQIANYKLSFGKGLNKKEAAKHYASEFSYASYNDSRTNYSYQELFQPLLKNISTKDNDFWKYQLEISYNRKDSSVEEYKQYKDPLFTLKNKISSAPIDVLKQTHNIYYHSYSNDFEGKLYLNVLLEDKNGIEGKKDLLQKSTSNEERINSWAYFTFELGGFKKLDPKAKNDAQLLQSPNSNQHSLITPYGVSQTSTLNEVLNSSQYKTTINDKEVVKEVKSVAQLYDLLPHEDIQRPIIERFTNKPEGANEPNKLINHVINTQIELLENSRVVSELSNRFKNNQKNAYIDSLQKQGLNEQQINEVVKEIEKYLKYFEDSKDELKKFIEQKVSSSNRDELKKSLKNAKNIEELIELAEQAYEKAAEPNNNIVSKFFSFDTTNSQNKLLKLDNKRPIWFSLDPNDSSKLIAHYYVIRYVPDADKKDLKTLAKHKIVKINQPLKQQIYINYFKLKEIADSVVEIKAKDGIDISQHTQEGKNKLNFTRNSSSSIENSSKGYFDELVLEFNKPKFEQLIKDKKLQLSNDEQNLNHYTLAFETDNFYKPIDSKTKEKTKDLFPFVGEQNKDEITFVVSLKFTNSHSKTGISQYWKIIKLKGFKQPEQENKNS</sequence>
<proteinExistence type="predicted"/>
<name>A0A507SST7_9BACT</name>
<keyword evidence="3" id="KW-1185">Reference proteome</keyword>
<keyword evidence="1" id="KW-1133">Transmembrane helix</keyword>
<accession>A0A507SST7</accession>